<dbReference type="Pfam" id="PF15632">
    <property type="entry name" value="ATPgrasp_Ter"/>
    <property type="match status" value="1"/>
</dbReference>
<dbReference type="GO" id="GO:0016874">
    <property type="term" value="F:ligase activity"/>
    <property type="evidence" value="ECO:0007669"/>
    <property type="project" value="UniProtKB-KW"/>
</dbReference>
<evidence type="ECO:0000256" key="1">
    <source>
        <dbReference type="ARBA" id="ARBA00022598"/>
    </source>
</evidence>
<protein>
    <submittedName>
        <fullName evidence="6">ATP-grasp domain-containing protein</fullName>
    </submittedName>
</protein>
<evidence type="ECO:0000256" key="2">
    <source>
        <dbReference type="ARBA" id="ARBA00022741"/>
    </source>
</evidence>
<dbReference type="Proteomes" id="UP000823891">
    <property type="component" value="Unassembled WGS sequence"/>
</dbReference>
<gene>
    <name evidence="6" type="ORF">H9761_18620</name>
</gene>
<dbReference type="InterPro" id="IPR013815">
    <property type="entry name" value="ATP_grasp_subdomain_1"/>
</dbReference>
<dbReference type="NCBIfam" id="NF009406">
    <property type="entry name" value="PRK12767.1-5"/>
    <property type="match status" value="1"/>
</dbReference>
<dbReference type="PANTHER" id="PTHR43585">
    <property type="entry name" value="FUMIPYRROLE BIOSYNTHESIS PROTEIN C"/>
    <property type="match status" value="1"/>
</dbReference>
<accession>A0A9D2SR41</accession>
<sequence length="326" mass="36610">MEINLLILSAGTRNKVVQYFKRELAGKGRVYATDCSSLAPALYEADEAILVPRITEPGYLDRILSICREKRITGVLSLIDPELTLLARHREEFLAVGTTPVISPLEAVEASFDKFWMYQKLCELGLPAGRCFMGVEAFERALAAGEVKLPVFVKPAKGSASIGISRADTLEAVRFLCGCQEDMMIQEYMDGTEYGADVYVDMLTKRVTSIFIKEKLKMRAGETDKSVSVKDERLFSLIKNFVETVGFCGIIDIDIFRRGDEYCISEVNPRFGGGYPHAYECGVNVPAQIIRNLEGEANEERIGAYEEGICMMKYNEIMIRRRQEEL</sequence>
<name>A0A9D2SR41_9FIRM</name>
<dbReference type="InterPro" id="IPR011761">
    <property type="entry name" value="ATP-grasp"/>
</dbReference>
<reference evidence="6" key="1">
    <citation type="journal article" date="2021" name="PeerJ">
        <title>Extensive microbial diversity within the chicken gut microbiome revealed by metagenomics and culture.</title>
        <authorList>
            <person name="Gilroy R."/>
            <person name="Ravi A."/>
            <person name="Getino M."/>
            <person name="Pursley I."/>
            <person name="Horton D.L."/>
            <person name="Alikhan N.F."/>
            <person name="Baker D."/>
            <person name="Gharbi K."/>
            <person name="Hall N."/>
            <person name="Watson M."/>
            <person name="Adriaenssens E.M."/>
            <person name="Foster-Nyarko E."/>
            <person name="Jarju S."/>
            <person name="Secka A."/>
            <person name="Antonio M."/>
            <person name="Oren A."/>
            <person name="Chaudhuri R.R."/>
            <person name="La Ragione R."/>
            <person name="Hildebrand F."/>
            <person name="Pallen M.J."/>
        </authorList>
    </citation>
    <scope>NUCLEOTIDE SEQUENCE</scope>
    <source>
        <strain evidence="6">USAMLcec2-132</strain>
    </source>
</reference>
<evidence type="ECO:0000256" key="3">
    <source>
        <dbReference type="ARBA" id="ARBA00022840"/>
    </source>
</evidence>
<comment type="caution">
    <text evidence="6">The sequence shown here is derived from an EMBL/GenBank/DDBJ whole genome shotgun (WGS) entry which is preliminary data.</text>
</comment>
<dbReference type="Gene3D" id="3.30.470.20">
    <property type="entry name" value="ATP-grasp fold, B domain"/>
    <property type="match status" value="1"/>
</dbReference>
<dbReference type="Gene3D" id="3.40.50.20">
    <property type="match status" value="1"/>
</dbReference>
<dbReference type="SUPFAM" id="SSF56059">
    <property type="entry name" value="Glutathione synthetase ATP-binding domain-like"/>
    <property type="match status" value="1"/>
</dbReference>
<evidence type="ECO:0000313" key="7">
    <source>
        <dbReference type="Proteomes" id="UP000823891"/>
    </source>
</evidence>
<keyword evidence="2 4" id="KW-0547">Nucleotide-binding</keyword>
<dbReference type="Pfam" id="PF21360">
    <property type="entry name" value="PylC-like_N"/>
    <property type="match status" value="1"/>
</dbReference>
<dbReference type="GO" id="GO:0046872">
    <property type="term" value="F:metal ion binding"/>
    <property type="evidence" value="ECO:0007669"/>
    <property type="project" value="InterPro"/>
</dbReference>
<dbReference type="Gene3D" id="3.30.1490.20">
    <property type="entry name" value="ATP-grasp fold, A domain"/>
    <property type="match status" value="1"/>
</dbReference>
<keyword evidence="1" id="KW-0436">Ligase</keyword>
<organism evidence="6 7">
    <name type="scientific">Candidatus Eisenbergiella merdavium</name>
    <dbReference type="NCBI Taxonomy" id="2838551"/>
    <lineage>
        <taxon>Bacteria</taxon>
        <taxon>Bacillati</taxon>
        <taxon>Bacillota</taxon>
        <taxon>Clostridia</taxon>
        <taxon>Lachnospirales</taxon>
        <taxon>Lachnospiraceae</taxon>
        <taxon>Eisenbergiella</taxon>
    </lineage>
</organism>
<proteinExistence type="predicted"/>
<dbReference type="PANTHER" id="PTHR43585:SF2">
    <property type="entry name" value="ATP-GRASP ENZYME FSQD"/>
    <property type="match status" value="1"/>
</dbReference>
<dbReference type="InterPro" id="IPR048764">
    <property type="entry name" value="PylC_N"/>
</dbReference>
<dbReference type="InterPro" id="IPR052032">
    <property type="entry name" value="ATP-dep_AA_Ligase"/>
</dbReference>
<feature type="domain" description="ATP-grasp" evidence="5">
    <location>
        <begin position="118"/>
        <end position="294"/>
    </location>
</feature>
<dbReference type="EMBL" id="DWWS01000069">
    <property type="protein sequence ID" value="HJC25679.1"/>
    <property type="molecule type" value="Genomic_DNA"/>
</dbReference>
<dbReference type="AlphaFoldDB" id="A0A9D2SR41"/>
<evidence type="ECO:0000256" key="4">
    <source>
        <dbReference type="PROSITE-ProRule" id="PRU00409"/>
    </source>
</evidence>
<dbReference type="PROSITE" id="PS50975">
    <property type="entry name" value="ATP_GRASP"/>
    <property type="match status" value="1"/>
</dbReference>
<dbReference type="GO" id="GO:0005524">
    <property type="term" value="F:ATP binding"/>
    <property type="evidence" value="ECO:0007669"/>
    <property type="project" value="UniProtKB-UniRule"/>
</dbReference>
<reference evidence="6" key="2">
    <citation type="submission" date="2021-04" db="EMBL/GenBank/DDBJ databases">
        <authorList>
            <person name="Gilroy R."/>
        </authorList>
    </citation>
    <scope>NUCLEOTIDE SEQUENCE</scope>
    <source>
        <strain evidence="6">USAMLcec2-132</strain>
    </source>
</reference>
<keyword evidence="3 4" id="KW-0067">ATP-binding</keyword>
<evidence type="ECO:0000313" key="6">
    <source>
        <dbReference type="EMBL" id="HJC25679.1"/>
    </source>
</evidence>
<evidence type="ECO:0000259" key="5">
    <source>
        <dbReference type="PROSITE" id="PS50975"/>
    </source>
</evidence>